<evidence type="ECO:0000256" key="1">
    <source>
        <dbReference type="ARBA" id="ARBA00010945"/>
    </source>
</evidence>
<dbReference type="Gene3D" id="3.40.1170.60">
    <property type="match status" value="1"/>
</dbReference>
<dbReference type="InterPro" id="IPR043502">
    <property type="entry name" value="DNA/RNA_pol_sf"/>
</dbReference>
<dbReference type="Gene3D" id="3.30.70.270">
    <property type="match status" value="1"/>
</dbReference>
<dbReference type="RefSeq" id="WP_013018191.1">
    <property type="nucleotide sequence ID" value="NC_013947.1"/>
</dbReference>
<accession>D3Q9D8</accession>
<evidence type="ECO:0000259" key="4">
    <source>
        <dbReference type="PROSITE" id="PS50173"/>
    </source>
</evidence>
<gene>
    <name evidence="5" type="ordered locus">Snas_2945</name>
</gene>
<dbReference type="OrthoDB" id="5244088at2"/>
<dbReference type="EMBL" id="CP001778">
    <property type="protein sequence ID" value="ADD42620.1"/>
    <property type="molecule type" value="Genomic_DNA"/>
</dbReference>
<dbReference type="STRING" id="446470.Snas_2945"/>
<name>D3Q9D8_STANL</name>
<dbReference type="GO" id="GO:0016740">
    <property type="term" value="F:transferase activity"/>
    <property type="evidence" value="ECO:0007669"/>
    <property type="project" value="UniProtKB-KW"/>
</dbReference>
<dbReference type="InterPro" id="IPR043128">
    <property type="entry name" value="Rev_trsase/Diguanyl_cyclase"/>
</dbReference>
<dbReference type="SUPFAM" id="SSF56672">
    <property type="entry name" value="DNA/RNA polymerases"/>
    <property type="match status" value="1"/>
</dbReference>
<dbReference type="InterPro" id="IPR001126">
    <property type="entry name" value="UmuC"/>
</dbReference>
<evidence type="ECO:0000256" key="3">
    <source>
        <dbReference type="ARBA" id="ARBA00025589"/>
    </source>
</evidence>
<evidence type="ECO:0000313" key="6">
    <source>
        <dbReference type="Proteomes" id="UP000000844"/>
    </source>
</evidence>
<dbReference type="PANTHER" id="PTHR35369">
    <property type="entry name" value="BLR3025 PROTEIN-RELATED"/>
    <property type="match status" value="1"/>
</dbReference>
<dbReference type="HOGENOM" id="CLU_026357_0_0_11"/>
<evidence type="ECO:0000313" key="5">
    <source>
        <dbReference type="EMBL" id="ADD42620.1"/>
    </source>
</evidence>
<dbReference type="Pfam" id="PF00817">
    <property type="entry name" value="IMS"/>
    <property type="match status" value="1"/>
</dbReference>
<dbReference type="CDD" id="cd03468">
    <property type="entry name" value="PolY_like"/>
    <property type="match status" value="1"/>
</dbReference>
<sequence>MRALVVWCPDWPVIAACRSQGLDETDPVAVVIAHRVSACSATARRTGVEVGMRRRDAAAVCPDLRLLAADPDAEAAGFEPVIAALEELVPAVQVLRPGWCGLPAKGPSGWYGDEEAAAETIVEYIAQLCDLEARVGIADGFWPASVAAVSGAIVPTGHNAQFLADRNIGLLGLPPLVELLRRLGINTLGAFAALPRDAIAERLGTVGLRAHARTRGHDERLPAPRTPPVDLDVFADYDEPLDRVDTAAFAARTLAEQLRATLAARELACTRLVIEAITAQGTGLRRVWRHRTVLRASDVADRVRWQLDGWLTHGGTGAIVHLRLSPEGIVDASALQDGLWGQMGDGLELADGSATKVQDLFGPEAVLHPVPQGGRNLDDRIAPTVWNQEPLPTDPVNRPWPDSYPAPYPHTVYPAPPRVRLETSTGEAITVSGRGVLSGSPAHVVLPNGRRLPIQAWAGPHPLDERWWDPARAHRAARLQLLLEDGRAVVLVRSEEVWRMEAGYD</sequence>
<dbReference type="eggNOG" id="COG0389">
    <property type="taxonomic scope" value="Bacteria"/>
</dbReference>
<proteinExistence type="inferred from homology"/>
<dbReference type="AlphaFoldDB" id="D3Q9D8"/>
<keyword evidence="2" id="KW-0227">DNA damage</keyword>
<protein>
    <submittedName>
        <fullName evidence="5">Nucleotidyltransferase/DNA polymerase involved in DNA repair-like protein</fullName>
    </submittedName>
</protein>
<keyword evidence="5" id="KW-0808">Transferase</keyword>
<dbReference type="PROSITE" id="PS50173">
    <property type="entry name" value="UMUC"/>
    <property type="match status" value="1"/>
</dbReference>
<keyword evidence="6" id="KW-1185">Reference proteome</keyword>
<dbReference type="InterPro" id="IPR050356">
    <property type="entry name" value="SulA_CellDiv_inhibitor"/>
</dbReference>
<organism evidence="5 6">
    <name type="scientific">Stackebrandtia nassauensis (strain DSM 44728 / CIP 108903 / NRRL B-16338 / NBRC 102104 / LLR-40K-21)</name>
    <dbReference type="NCBI Taxonomy" id="446470"/>
    <lineage>
        <taxon>Bacteria</taxon>
        <taxon>Bacillati</taxon>
        <taxon>Actinomycetota</taxon>
        <taxon>Actinomycetes</taxon>
        <taxon>Glycomycetales</taxon>
        <taxon>Glycomycetaceae</taxon>
        <taxon>Stackebrandtia</taxon>
    </lineage>
</organism>
<dbReference type="PANTHER" id="PTHR35369:SF2">
    <property type="entry name" value="BLR3025 PROTEIN"/>
    <property type="match status" value="1"/>
</dbReference>
<reference evidence="5 6" key="1">
    <citation type="journal article" date="2009" name="Stand. Genomic Sci.">
        <title>Complete genome sequence of Stackebrandtia nassauensis type strain (LLR-40K-21).</title>
        <authorList>
            <person name="Munk C."/>
            <person name="Lapidus A."/>
            <person name="Copeland A."/>
            <person name="Jando M."/>
            <person name="Mayilraj S."/>
            <person name="Glavina Del Rio T."/>
            <person name="Nolan M."/>
            <person name="Chen F."/>
            <person name="Lucas S."/>
            <person name="Tice H."/>
            <person name="Cheng J.F."/>
            <person name="Han C."/>
            <person name="Detter J.C."/>
            <person name="Bruce D."/>
            <person name="Goodwin L."/>
            <person name="Chain P."/>
            <person name="Pitluck S."/>
            <person name="Goker M."/>
            <person name="Ovchinikova G."/>
            <person name="Pati A."/>
            <person name="Ivanova N."/>
            <person name="Mavromatis K."/>
            <person name="Chen A."/>
            <person name="Palaniappan K."/>
            <person name="Land M."/>
            <person name="Hauser L."/>
            <person name="Chang Y.J."/>
            <person name="Jeffries C.D."/>
            <person name="Bristow J."/>
            <person name="Eisen J.A."/>
            <person name="Markowitz V."/>
            <person name="Hugenholtz P."/>
            <person name="Kyrpides N.C."/>
            <person name="Klenk H.P."/>
        </authorList>
    </citation>
    <scope>NUCLEOTIDE SEQUENCE [LARGE SCALE GENOMIC DNA]</scope>
    <source>
        <strain evidence="6">DSM 44728 / CIP 108903 / NRRL B-16338 / NBRC 102104 / LLR-40K-21</strain>
    </source>
</reference>
<dbReference type="Proteomes" id="UP000000844">
    <property type="component" value="Chromosome"/>
</dbReference>
<dbReference type="GO" id="GO:0006281">
    <property type="term" value="P:DNA repair"/>
    <property type="evidence" value="ECO:0007669"/>
    <property type="project" value="InterPro"/>
</dbReference>
<comment type="similarity">
    <text evidence="1">Belongs to the DNA polymerase type-Y family.</text>
</comment>
<evidence type="ECO:0000256" key="2">
    <source>
        <dbReference type="ARBA" id="ARBA00022763"/>
    </source>
</evidence>
<dbReference type="KEGG" id="sna:Snas_2945"/>
<feature type="domain" description="UmuC" evidence="4">
    <location>
        <begin position="27"/>
        <end position="147"/>
    </location>
</feature>
<comment type="function">
    <text evidence="3">Poorly processive, error-prone DNA polymerase involved in untargeted mutagenesis. Copies undamaged DNA at stalled replication forks, which arise in vivo from mismatched or misaligned primer ends. These misaligned primers can be extended by PolIV. Exhibits no 3'-5' exonuclease (proofreading) activity. May be involved in translesional synthesis, in conjunction with the beta clamp from PolIII.</text>
</comment>